<keyword evidence="1" id="KW-1133">Transmembrane helix</keyword>
<organism evidence="4 5">
    <name type="scientific">Candidatus Manganitrophus noduliformans</name>
    <dbReference type="NCBI Taxonomy" id="2606439"/>
    <lineage>
        <taxon>Bacteria</taxon>
        <taxon>Pseudomonadati</taxon>
        <taxon>Nitrospirota</taxon>
        <taxon>Nitrospiria</taxon>
        <taxon>Candidatus Troglogloeales</taxon>
        <taxon>Candidatus Manganitrophaceae</taxon>
        <taxon>Candidatus Manganitrophus</taxon>
    </lineage>
</organism>
<dbReference type="InterPro" id="IPR001296">
    <property type="entry name" value="Glyco_trans_1"/>
</dbReference>
<feature type="domain" description="Glycosyltransferase subfamily 4-like N-terminal" evidence="3">
    <location>
        <begin position="14"/>
        <end position="160"/>
    </location>
</feature>
<keyword evidence="1" id="KW-0472">Membrane</keyword>
<keyword evidence="5" id="KW-1185">Reference proteome</keyword>
<keyword evidence="1" id="KW-0812">Transmembrane</keyword>
<proteinExistence type="predicted"/>
<dbReference type="AlphaFoldDB" id="A0A7X6DNT5"/>
<dbReference type="EMBL" id="VTOW01000001">
    <property type="protein sequence ID" value="NKE70666.1"/>
    <property type="molecule type" value="Genomic_DNA"/>
</dbReference>
<evidence type="ECO:0000313" key="5">
    <source>
        <dbReference type="Proteomes" id="UP000534783"/>
    </source>
</evidence>
<name>A0A7X6DNT5_9BACT</name>
<dbReference type="GO" id="GO:0016757">
    <property type="term" value="F:glycosyltransferase activity"/>
    <property type="evidence" value="ECO:0007669"/>
    <property type="project" value="InterPro"/>
</dbReference>
<dbReference type="PANTHER" id="PTHR12526:SF638">
    <property type="entry name" value="SPORE COAT PROTEIN SA"/>
    <property type="match status" value="1"/>
</dbReference>
<gene>
    <name evidence="4" type="ORF">MNODULE_07945</name>
</gene>
<evidence type="ECO:0000259" key="2">
    <source>
        <dbReference type="Pfam" id="PF00534"/>
    </source>
</evidence>
<comment type="caution">
    <text evidence="4">The sequence shown here is derived from an EMBL/GenBank/DDBJ whole genome shotgun (WGS) entry which is preliminary data.</text>
</comment>
<dbReference type="Pfam" id="PF13439">
    <property type="entry name" value="Glyco_transf_4"/>
    <property type="match status" value="1"/>
</dbReference>
<evidence type="ECO:0000256" key="1">
    <source>
        <dbReference type="SAM" id="Phobius"/>
    </source>
</evidence>
<evidence type="ECO:0000259" key="3">
    <source>
        <dbReference type="Pfam" id="PF13439"/>
    </source>
</evidence>
<feature type="domain" description="Glycosyl transferase family 1" evidence="2">
    <location>
        <begin position="185"/>
        <end position="320"/>
    </location>
</feature>
<dbReference type="Gene3D" id="3.40.50.2000">
    <property type="entry name" value="Glycogen Phosphorylase B"/>
    <property type="match status" value="2"/>
</dbReference>
<dbReference type="CDD" id="cd03801">
    <property type="entry name" value="GT4_PimA-like"/>
    <property type="match status" value="1"/>
</dbReference>
<dbReference type="Proteomes" id="UP000534783">
    <property type="component" value="Unassembled WGS sequence"/>
</dbReference>
<dbReference type="SUPFAM" id="SSF53756">
    <property type="entry name" value="UDP-Glycosyltransferase/glycogen phosphorylase"/>
    <property type="match status" value="1"/>
</dbReference>
<accession>A0A7X6DNT5</accession>
<reference evidence="4 5" key="1">
    <citation type="journal article" date="2020" name="Nature">
        <title>Bacterial chemolithoautotrophy via manganese oxidation.</title>
        <authorList>
            <person name="Yu H."/>
            <person name="Leadbetter J.R."/>
        </authorList>
    </citation>
    <scope>NUCLEOTIDE SEQUENCE [LARGE SCALE GENOMIC DNA]</scope>
    <source>
        <strain evidence="4 5">Mn-1</strain>
    </source>
</reference>
<dbReference type="RefSeq" id="WP_168058903.1">
    <property type="nucleotide sequence ID" value="NZ_VTOW01000001.1"/>
</dbReference>
<protein>
    <submittedName>
        <fullName evidence="4">Glycosyltransferase family 4 protein</fullName>
    </submittedName>
</protein>
<sequence>MMKVLLIGDYPPPYGGISVHVQQLADFLRRQGSECVVLDIERGTDPKPGAIRFNGYLGFLWTLILFSGRGYVSHIHTNGHNFKSWLAIAVTAWVGFFFGLRNIATVHSGLMPEYAAGGRRRKLLIRAAVWPLGGVIAVNQKIERALLEIGVPPSRISVLPAFALGPRAEVVPGWAGDYRKRFSPLIASAVYLEKEYGTDLLVSACAALREKYPRLGCIIMGSGSEEEAIRSQIRGEKGEDFLFLLGNVPHDLCLSLMERSDLFVRPTLFDGDAISVREALALGVPTVASDVGFRPHGTRRFTPGDVADLALQIDRALQEGRPPAAAEEIPENLVLLRGVYERAVKERR</sequence>
<evidence type="ECO:0000313" key="4">
    <source>
        <dbReference type="EMBL" id="NKE70666.1"/>
    </source>
</evidence>
<dbReference type="PANTHER" id="PTHR12526">
    <property type="entry name" value="GLYCOSYLTRANSFERASE"/>
    <property type="match status" value="1"/>
</dbReference>
<keyword evidence="4" id="KW-0808">Transferase</keyword>
<feature type="transmembrane region" description="Helical" evidence="1">
    <location>
        <begin position="53"/>
        <end position="72"/>
    </location>
</feature>
<dbReference type="Pfam" id="PF00534">
    <property type="entry name" value="Glycos_transf_1"/>
    <property type="match status" value="1"/>
</dbReference>
<feature type="transmembrane region" description="Helical" evidence="1">
    <location>
        <begin position="84"/>
        <end position="103"/>
    </location>
</feature>
<dbReference type="InterPro" id="IPR028098">
    <property type="entry name" value="Glyco_trans_4-like_N"/>
</dbReference>